<dbReference type="EMBL" id="CAACVR010000029">
    <property type="protein sequence ID" value="VEU22821.1"/>
    <property type="molecule type" value="Genomic_DNA"/>
</dbReference>
<feature type="chain" id="PRO_5019284858" evidence="1">
    <location>
        <begin position="18"/>
        <end position="277"/>
    </location>
</feature>
<feature type="signal peptide" evidence="1">
    <location>
        <begin position="1"/>
        <end position="17"/>
    </location>
</feature>
<dbReference type="Gene3D" id="2.60.120.1560">
    <property type="match status" value="1"/>
</dbReference>
<organism evidence="3 4">
    <name type="scientific">Brettanomyces naardenensis</name>
    <name type="common">Yeast</name>
    <dbReference type="NCBI Taxonomy" id="13370"/>
    <lineage>
        <taxon>Eukaryota</taxon>
        <taxon>Fungi</taxon>
        <taxon>Dikarya</taxon>
        <taxon>Ascomycota</taxon>
        <taxon>Saccharomycotina</taxon>
        <taxon>Pichiomycetes</taxon>
        <taxon>Pichiales</taxon>
        <taxon>Pichiaceae</taxon>
        <taxon>Brettanomyces</taxon>
    </lineage>
</organism>
<keyword evidence="1" id="KW-0732">Signal</keyword>
<dbReference type="Proteomes" id="UP000290900">
    <property type="component" value="Unassembled WGS sequence"/>
</dbReference>
<accession>A0A448YPJ6</accession>
<dbReference type="InterPro" id="IPR037524">
    <property type="entry name" value="PA14/GLEYA"/>
</dbReference>
<evidence type="ECO:0000259" key="2">
    <source>
        <dbReference type="PROSITE" id="PS51820"/>
    </source>
</evidence>
<feature type="non-terminal residue" evidence="3">
    <location>
        <position position="277"/>
    </location>
</feature>
<dbReference type="AlphaFoldDB" id="A0A448YPJ6"/>
<dbReference type="SUPFAM" id="SSF56988">
    <property type="entry name" value="Anthrax protective antigen"/>
    <property type="match status" value="1"/>
</dbReference>
<evidence type="ECO:0000256" key="1">
    <source>
        <dbReference type="SAM" id="SignalP"/>
    </source>
</evidence>
<protein>
    <submittedName>
        <fullName evidence="3">DEKNAAC103894</fullName>
    </submittedName>
</protein>
<dbReference type="Pfam" id="PF10528">
    <property type="entry name" value="GLEYA"/>
    <property type="match status" value="1"/>
</dbReference>
<dbReference type="STRING" id="13370.A0A448YPJ6"/>
<gene>
    <name evidence="3" type="ORF">BRENAR_LOCUS3552</name>
</gene>
<name>A0A448YPJ6_BRENA</name>
<reference evidence="3 4" key="1">
    <citation type="submission" date="2018-12" db="EMBL/GenBank/DDBJ databases">
        <authorList>
            <person name="Tiukova I."/>
            <person name="Dainat J."/>
        </authorList>
    </citation>
    <scope>NUCLEOTIDE SEQUENCE [LARGE SCALE GENOMIC DNA]</scope>
</reference>
<dbReference type="FunCoup" id="A0A448YPJ6">
    <property type="interactions" value="17"/>
</dbReference>
<dbReference type="OrthoDB" id="3997081at2759"/>
<sequence length="277" mass="29563">MILLPILLSAFSLGALGVTTEATVTANIQPGVGCIYGSEVGSEPGFDATVYSYPDSDTIIWSTYSPDGFNTAFLESSYDMFGLIASTSGVTSPQFTLTSETELYGMSVVTTNFTLELSGYFLAQQTGLYTFELTDIDDAALVWFGNGLSCCDPTALPDADPVFGASWVSNENVNGAGIAYIYMEEGNYYPVRITYCNWDHLAALEFQITTPDQVVITDFSDSIFQFVNIDGQCSSSTASFPFSTITTTSGSVSTTFAVQTATTDTSGNTVTTTEVVV</sequence>
<dbReference type="InterPro" id="IPR018871">
    <property type="entry name" value="GLEYA_adhesin_domain"/>
</dbReference>
<proteinExistence type="predicted"/>
<dbReference type="InParanoid" id="A0A448YPJ6"/>
<keyword evidence="4" id="KW-1185">Reference proteome</keyword>
<evidence type="ECO:0000313" key="3">
    <source>
        <dbReference type="EMBL" id="VEU22821.1"/>
    </source>
</evidence>
<dbReference type="PROSITE" id="PS51820">
    <property type="entry name" value="PA14"/>
    <property type="match status" value="1"/>
</dbReference>
<evidence type="ECO:0000313" key="4">
    <source>
        <dbReference type="Proteomes" id="UP000290900"/>
    </source>
</evidence>
<feature type="domain" description="PA14" evidence="2">
    <location>
        <begin position="63"/>
        <end position="222"/>
    </location>
</feature>